<reference evidence="2 3" key="1">
    <citation type="submission" date="2016-11" db="EMBL/GenBank/DDBJ databases">
        <authorList>
            <person name="Jaros S."/>
            <person name="Januszkiewicz K."/>
            <person name="Wedrychowicz H."/>
        </authorList>
    </citation>
    <scope>NUCLEOTIDE SEQUENCE [LARGE SCALE GENOMIC DNA]</scope>
    <source>
        <strain evidence="2 3">DSM 29589</strain>
    </source>
</reference>
<evidence type="ECO:0000313" key="2">
    <source>
        <dbReference type="EMBL" id="SHL73731.1"/>
    </source>
</evidence>
<dbReference type="Pfam" id="PF20531">
    <property type="entry name" value="DUF6746"/>
    <property type="match status" value="1"/>
</dbReference>
<evidence type="ECO:0000256" key="1">
    <source>
        <dbReference type="SAM" id="SignalP"/>
    </source>
</evidence>
<feature type="signal peptide" evidence="1">
    <location>
        <begin position="1"/>
        <end position="24"/>
    </location>
</feature>
<organism evidence="2 3">
    <name type="scientific">Roseovarius pacificus</name>
    <dbReference type="NCBI Taxonomy" id="337701"/>
    <lineage>
        <taxon>Bacteria</taxon>
        <taxon>Pseudomonadati</taxon>
        <taxon>Pseudomonadota</taxon>
        <taxon>Alphaproteobacteria</taxon>
        <taxon>Rhodobacterales</taxon>
        <taxon>Roseobacteraceae</taxon>
        <taxon>Roseovarius</taxon>
    </lineage>
</organism>
<evidence type="ECO:0008006" key="4">
    <source>
        <dbReference type="Google" id="ProtNLM"/>
    </source>
</evidence>
<sequence length="126" mass="13912">MKHSVKILTTAMAIVLGCLTQAKAEEGVSHYEALPSETLAEAVENFVTYNNKVQEVLARETLSVADMEEIHQFTYTLETALAKINEELGALPVVLEEVHLASESDNPARLRAVAEVYLEQAEVLDR</sequence>
<accession>A0A1M7D2I5</accession>
<evidence type="ECO:0000313" key="3">
    <source>
        <dbReference type="Proteomes" id="UP000183974"/>
    </source>
</evidence>
<dbReference type="EMBL" id="FRBR01000005">
    <property type="protein sequence ID" value="SHL73731.1"/>
    <property type="molecule type" value="Genomic_DNA"/>
</dbReference>
<name>A0A1M7D2I5_9RHOB</name>
<keyword evidence="3" id="KW-1185">Reference proteome</keyword>
<proteinExistence type="predicted"/>
<gene>
    <name evidence="2" type="ORF">SAMN05444398_10586</name>
</gene>
<protein>
    <recommendedName>
        <fullName evidence="4">Cytochrome b562</fullName>
    </recommendedName>
</protein>
<dbReference type="RefSeq" id="WP_073034755.1">
    <property type="nucleotide sequence ID" value="NZ_BMLR01000005.1"/>
</dbReference>
<dbReference type="Proteomes" id="UP000183974">
    <property type="component" value="Unassembled WGS sequence"/>
</dbReference>
<keyword evidence="1" id="KW-0732">Signal</keyword>
<dbReference type="AlphaFoldDB" id="A0A1M7D2I5"/>
<feature type="chain" id="PRO_5012432497" description="Cytochrome b562" evidence="1">
    <location>
        <begin position="25"/>
        <end position="126"/>
    </location>
</feature>
<dbReference type="STRING" id="337701.SAMN05444398_10586"/>
<dbReference type="PROSITE" id="PS51257">
    <property type="entry name" value="PROKAR_LIPOPROTEIN"/>
    <property type="match status" value="1"/>
</dbReference>
<dbReference type="InterPro" id="IPR046634">
    <property type="entry name" value="DUF6746"/>
</dbReference>